<keyword evidence="4" id="KW-0808">Transferase</keyword>
<dbReference type="InterPro" id="IPR003018">
    <property type="entry name" value="GAF"/>
</dbReference>
<feature type="domain" description="PAC" evidence="7">
    <location>
        <begin position="200"/>
        <end position="252"/>
    </location>
</feature>
<dbReference type="AlphaFoldDB" id="A7T6K9"/>
<dbReference type="SMART" id="SM00086">
    <property type="entry name" value="PAC"/>
    <property type="match status" value="2"/>
</dbReference>
<dbReference type="Pfam" id="PF08447">
    <property type="entry name" value="PAS_3"/>
    <property type="match status" value="1"/>
</dbReference>
<evidence type="ECO:0000313" key="8">
    <source>
        <dbReference type="EMBL" id="EDO28397.1"/>
    </source>
</evidence>
<reference evidence="8 9" key="1">
    <citation type="journal article" date="2007" name="Science">
        <title>Sea anemone genome reveals ancestral eumetazoan gene repertoire and genomic organization.</title>
        <authorList>
            <person name="Putnam N.H."/>
            <person name="Srivastava M."/>
            <person name="Hellsten U."/>
            <person name="Dirks B."/>
            <person name="Chapman J."/>
            <person name="Salamov A."/>
            <person name="Terry A."/>
            <person name="Shapiro H."/>
            <person name="Lindquist E."/>
            <person name="Kapitonov V.V."/>
            <person name="Jurka J."/>
            <person name="Genikhovich G."/>
            <person name="Grigoriev I.V."/>
            <person name="Lucas S.M."/>
            <person name="Steele R.E."/>
            <person name="Finnerty J.R."/>
            <person name="Technau U."/>
            <person name="Martindale M.Q."/>
            <person name="Rokhsar D.S."/>
        </authorList>
    </citation>
    <scope>NUCLEOTIDE SEQUENCE [LARGE SCALE GENOMIC DNA]</scope>
    <source>
        <strain evidence="9">CH2 X CH6</strain>
    </source>
</reference>
<dbReference type="HOGENOM" id="CLU_687538_0_0_1"/>
<evidence type="ECO:0000256" key="5">
    <source>
        <dbReference type="ARBA" id="ARBA00022777"/>
    </source>
</evidence>
<feature type="domain" description="PAC" evidence="7">
    <location>
        <begin position="325"/>
        <end position="377"/>
    </location>
</feature>
<accession>A7T6K9</accession>
<dbReference type="CDD" id="cd00130">
    <property type="entry name" value="PAS"/>
    <property type="match status" value="2"/>
</dbReference>
<dbReference type="InterPro" id="IPR013655">
    <property type="entry name" value="PAS_fold_3"/>
</dbReference>
<dbReference type="Pfam" id="PF08448">
    <property type="entry name" value="PAS_4"/>
    <property type="match status" value="1"/>
</dbReference>
<dbReference type="EMBL" id="DS471613">
    <property type="protein sequence ID" value="EDO28397.1"/>
    <property type="molecule type" value="Genomic_DNA"/>
</dbReference>
<evidence type="ECO:0000256" key="3">
    <source>
        <dbReference type="ARBA" id="ARBA00022553"/>
    </source>
</evidence>
<dbReference type="SUPFAM" id="SSF55781">
    <property type="entry name" value="GAF domain-like"/>
    <property type="match status" value="1"/>
</dbReference>
<dbReference type="SUPFAM" id="SSF55785">
    <property type="entry name" value="PYP-like sensor domain (PAS domain)"/>
    <property type="match status" value="2"/>
</dbReference>
<evidence type="ECO:0000259" key="7">
    <source>
        <dbReference type="PROSITE" id="PS50113"/>
    </source>
</evidence>
<keyword evidence="3" id="KW-0597">Phosphoprotein</keyword>
<dbReference type="InterPro" id="IPR052162">
    <property type="entry name" value="Sensor_kinase/Photoreceptor"/>
</dbReference>
<evidence type="ECO:0000256" key="1">
    <source>
        <dbReference type="ARBA" id="ARBA00000085"/>
    </source>
</evidence>
<dbReference type="Proteomes" id="UP000001593">
    <property type="component" value="Unassembled WGS sequence"/>
</dbReference>
<dbReference type="Pfam" id="PF13185">
    <property type="entry name" value="GAF_2"/>
    <property type="match status" value="1"/>
</dbReference>
<keyword evidence="5" id="KW-0418">Kinase</keyword>
<feature type="domain" description="PAS" evidence="6">
    <location>
        <begin position="127"/>
        <end position="197"/>
    </location>
</feature>
<organism evidence="8 9">
    <name type="scientific">Nematostella vectensis</name>
    <name type="common">Starlet sea anemone</name>
    <dbReference type="NCBI Taxonomy" id="45351"/>
    <lineage>
        <taxon>Eukaryota</taxon>
        <taxon>Metazoa</taxon>
        <taxon>Cnidaria</taxon>
        <taxon>Anthozoa</taxon>
        <taxon>Hexacorallia</taxon>
        <taxon>Actiniaria</taxon>
        <taxon>Edwardsiidae</taxon>
        <taxon>Nematostella</taxon>
    </lineage>
</organism>
<dbReference type="eggNOG" id="KOG0519">
    <property type="taxonomic scope" value="Eukaryota"/>
</dbReference>
<protein>
    <recommendedName>
        <fullName evidence="2">histidine kinase</fullName>
        <ecNumber evidence="2">2.7.13.3</ecNumber>
    </recommendedName>
</protein>
<dbReference type="InterPro" id="IPR001610">
    <property type="entry name" value="PAC"/>
</dbReference>
<dbReference type="PANTHER" id="PTHR43304">
    <property type="entry name" value="PHYTOCHROME-LIKE PROTEIN CPH1"/>
    <property type="match status" value="1"/>
</dbReference>
<evidence type="ECO:0000256" key="4">
    <source>
        <dbReference type="ARBA" id="ARBA00022679"/>
    </source>
</evidence>
<dbReference type="InterPro" id="IPR013656">
    <property type="entry name" value="PAS_4"/>
</dbReference>
<evidence type="ECO:0000313" key="9">
    <source>
        <dbReference type="Proteomes" id="UP000001593"/>
    </source>
</evidence>
<keyword evidence="9" id="KW-1185">Reference proteome</keyword>
<dbReference type="Gene3D" id="3.30.450.40">
    <property type="match status" value="1"/>
</dbReference>
<dbReference type="GO" id="GO:0004673">
    <property type="term" value="F:protein histidine kinase activity"/>
    <property type="evidence" value="ECO:0007669"/>
    <property type="project" value="UniProtKB-EC"/>
</dbReference>
<dbReference type="STRING" id="45351.A7T6K9"/>
<dbReference type="PROSITE" id="PS50112">
    <property type="entry name" value="PAS"/>
    <property type="match status" value="1"/>
</dbReference>
<evidence type="ECO:0000256" key="2">
    <source>
        <dbReference type="ARBA" id="ARBA00012438"/>
    </source>
</evidence>
<dbReference type="NCBIfam" id="TIGR00229">
    <property type="entry name" value="sensory_box"/>
    <property type="match status" value="2"/>
</dbReference>
<dbReference type="InterPro" id="IPR000014">
    <property type="entry name" value="PAS"/>
</dbReference>
<sequence>MVAGEDNGFVNAIKKVSLEDIPEGNGPSGKAIREKRSIIVNDIENDSLMNLWKDEALKRGFLSLMSVPIKKFDKIIGVFCFYASEKNFFDAEEIALLEEATSDVAFALEIFEKELLRKKVLEELIESENRYHILTEISPVGIFRTDAQGFTTYVNPRWSEISGLPYEKALGNGWHDSVHEDDRITLLNGWENATDQHEHSLSEYRFVRPDGKIIWVIGQAIPEKNALNQTVGYVGTITNITERKKIEEEFKKSYQKLESIIDAIPDLLIEIDKEGIIYNYHSHREDLLCHSSSGIIGKSFTEVLPSQAINSFKLALEEVSIKGFSTGKQYSLELANTTHWFELSIAPMEENKNNENHFICLSRDITLAKQSERELQKSKERYKDILNNLDAGFIPFLSIDS</sequence>
<dbReference type="Gene3D" id="3.30.450.20">
    <property type="entry name" value="PAS domain"/>
    <property type="match status" value="2"/>
</dbReference>
<dbReference type="InterPro" id="IPR000700">
    <property type="entry name" value="PAS-assoc_C"/>
</dbReference>
<evidence type="ECO:0000259" key="6">
    <source>
        <dbReference type="PROSITE" id="PS50112"/>
    </source>
</evidence>
<dbReference type="InterPro" id="IPR035965">
    <property type="entry name" value="PAS-like_dom_sf"/>
</dbReference>
<proteinExistence type="predicted"/>
<dbReference type="EC" id="2.7.13.3" evidence="2"/>
<comment type="catalytic activity">
    <reaction evidence="1">
        <text>ATP + protein L-histidine = ADP + protein N-phospho-L-histidine.</text>
        <dbReference type="EC" id="2.7.13.3"/>
    </reaction>
</comment>
<name>A7T6K9_NEMVE</name>
<dbReference type="InParanoid" id="A7T6K9"/>
<dbReference type="PANTHER" id="PTHR43304:SF1">
    <property type="entry name" value="PAC DOMAIN-CONTAINING PROTEIN"/>
    <property type="match status" value="1"/>
</dbReference>
<gene>
    <name evidence="8" type="ORF">NEMVEDRAFT_v1g223048</name>
</gene>
<dbReference type="SMART" id="SM00091">
    <property type="entry name" value="PAS"/>
    <property type="match status" value="2"/>
</dbReference>
<dbReference type="PROSITE" id="PS50113">
    <property type="entry name" value="PAC"/>
    <property type="match status" value="2"/>
</dbReference>
<dbReference type="InterPro" id="IPR029016">
    <property type="entry name" value="GAF-like_dom_sf"/>
</dbReference>